<keyword evidence="2" id="KW-1185">Reference proteome</keyword>
<reference evidence="1" key="1">
    <citation type="submission" date="2020-04" db="EMBL/GenBank/DDBJ databases">
        <title>A chromosome-scale assembly and high-density genetic map of the yellow drum (Nibea albiflora) genome.</title>
        <authorList>
            <person name="Xu D."/>
            <person name="Zhang W."/>
            <person name="Chen R."/>
            <person name="Tan P."/>
            <person name="Wang L."/>
            <person name="Song H."/>
            <person name="Tian L."/>
            <person name="Zhu Q."/>
            <person name="Wang B."/>
        </authorList>
    </citation>
    <scope>NUCLEOTIDE SEQUENCE</scope>
    <source>
        <strain evidence="1">ZJHYS-2018</strain>
    </source>
</reference>
<proteinExistence type="predicted"/>
<comment type="caution">
    <text evidence="1">The sequence shown here is derived from an EMBL/GenBank/DDBJ whole genome shotgun (WGS) entry which is preliminary data.</text>
</comment>
<organism evidence="1 2">
    <name type="scientific">Nibea albiflora</name>
    <name type="common">Yellow drum</name>
    <name type="synonym">Corvina albiflora</name>
    <dbReference type="NCBI Taxonomy" id="240163"/>
    <lineage>
        <taxon>Eukaryota</taxon>
        <taxon>Metazoa</taxon>
        <taxon>Chordata</taxon>
        <taxon>Craniata</taxon>
        <taxon>Vertebrata</taxon>
        <taxon>Euteleostomi</taxon>
        <taxon>Actinopterygii</taxon>
        <taxon>Neopterygii</taxon>
        <taxon>Teleostei</taxon>
        <taxon>Neoteleostei</taxon>
        <taxon>Acanthomorphata</taxon>
        <taxon>Eupercaria</taxon>
        <taxon>Sciaenidae</taxon>
        <taxon>Nibea</taxon>
    </lineage>
</organism>
<dbReference type="EMBL" id="CM024790">
    <property type="protein sequence ID" value="KAG8007943.1"/>
    <property type="molecule type" value="Genomic_DNA"/>
</dbReference>
<accession>A0ACB7F0E0</accession>
<gene>
    <name evidence="1" type="ORF">GBF38_013689</name>
</gene>
<evidence type="ECO:0000313" key="2">
    <source>
        <dbReference type="Proteomes" id="UP000805704"/>
    </source>
</evidence>
<protein>
    <submittedName>
        <fullName evidence="1">Uncharacterized protein</fullName>
    </submittedName>
</protein>
<evidence type="ECO:0000313" key="1">
    <source>
        <dbReference type="EMBL" id="KAG8007943.1"/>
    </source>
</evidence>
<name>A0ACB7F0E0_NIBAL</name>
<dbReference type="Proteomes" id="UP000805704">
    <property type="component" value="Chromosome 2"/>
</dbReference>
<sequence length="361" mass="40937">MPKKGNRKRLKFKAGDVCSESVTVADYADADPAVVKSGRVKKAVANAVEKEVKLLCGLEASQGAVEEVLSSAASVNADALDSSDDLDPGEDENGTKVAHKKKNKRRKESSESSDGAVYPVDIWLVLASYIRPEDVCRFALICRNAWTVTCTAAFWTRLYRRHYKIDVDLPFRLQPDSMDKSRFLRARVIRSLFHLYEPFDLRVSKIPALPESTPTTLLNSKCLLFWVRKVTGTRPEALWEFNFKFLKQHGHGKNGTTNSLCMPRQYVDVHRNPDSDCYMLQITTLNFIFTPVVMGMTLSLFTINVSTDMRHHRVRLLFQDSPLHRGKKRGDQGGTQVVLDPVQSVKVMDWWHPQYPSSPYI</sequence>